<accession>A0AA36D9G4</accession>
<sequence length="134" mass="15274">MELGHNPSPYLRRCRIPQLNTIRFHEDPCTPEDEEGKMELIREKMQELTDKSKRENPCSPSTSIPPQTQPKPATSLRGSEHEKPCPPSSYSRFSMPPSSYRPPRTDFSSKVVQNRPKILKIEPQNGVAWNGGFV</sequence>
<keyword evidence="3" id="KW-1185">Reference proteome</keyword>
<evidence type="ECO:0000256" key="1">
    <source>
        <dbReference type="SAM" id="MobiDB-lite"/>
    </source>
</evidence>
<dbReference type="AlphaFoldDB" id="A0AA36D9G4"/>
<protein>
    <submittedName>
        <fullName evidence="2">Uncharacterized protein</fullName>
    </submittedName>
</protein>
<comment type="caution">
    <text evidence="2">The sequence shown here is derived from an EMBL/GenBank/DDBJ whole genome shotgun (WGS) entry which is preliminary data.</text>
</comment>
<feature type="compositionally biased region" description="Basic and acidic residues" evidence="1">
    <location>
        <begin position="44"/>
        <end position="56"/>
    </location>
</feature>
<proteinExistence type="predicted"/>
<evidence type="ECO:0000313" key="3">
    <source>
        <dbReference type="Proteomes" id="UP001177023"/>
    </source>
</evidence>
<reference evidence="2" key="1">
    <citation type="submission" date="2023-06" db="EMBL/GenBank/DDBJ databases">
        <authorList>
            <person name="Delattre M."/>
        </authorList>
    </citation>
    <scope>NUCLEOTIDE SEQUENCE</scope>
    <source>
        <strain evidence="2">AF72</strain>
    </source>
</reference>
<organism evidence="2 3">
    <name type="scientific">Mesorhabditis spiculigera</name>
    <dbReference type="NCBI Taxonomy" id="96644"/>
    <lineage>
        <taxon>Eukaryota</taxon>
        <taxon>Metazoa</taxon>
        <taxon>Ecdysozoa</taxon>
        <taxon>Nematoda</taxon>
        <taxon>Chromadorea</taxon>
        <taxon>Rhabditida</taxon>
        <taxon>Rhabditina</taxon>
        <taxon>Rhabditomorpha</taxon>
        <taxon>Rhabditoidea</taxon>
        <taxon>Rhabditidae</taxon>
        <taxon>Mesorhabditinae</taxon>
        <taxon>Mesorhabditis</taxon>
    </lineage>
</organism>
<name>A0AA36D9G4_9BILA</name>
<feature type="region of interest" description="Disordered" evidence="1">
    <location>
        <begin position="44"/>
        <end position="112"/>
    </location>
</feature>
<dbReference type="Proteomes" id="UP001177023">
    <property type="component" value="Unassembled WGS sequence"/>
</dbReference>
<evidence type="ECO:0000313" key="2">
    <source>
        <dbReference type="EMBL" id="CAJ0582218.1"/>
    </source>
</evidence>
<gene>
    <name evidence="2" type="ORF">MSPICULIGERA_LOCUS20358</name>
</gene>
<feature type="non-terminal residue" evidence="2">
    <location>
        <position position="134"/>
    </location>
</feature>
<feature type="compositionally biased region" description="Low complexity" evidence="1">
    <location>
        <begin position="88"/>
        <end position="102"/>
    </location>
</feature>
<feature type="compositionally biased region" description="Low complexity" evidence="1">
    <location>
        <begin position="57"/>
        <end position="72"/>
    </location>
</feature>
<dbReference type="EMBL" id="CATQJA010002664">
    <property type="protein sequence ID" value="CAJ0582218.1"/>
    <property type="molecule type" value="Genomic_DNA"/>
</dbReference>